<keyword evidence="1" id="KW-0812">Transmembrane</keyword>
<name>A0A1C4GYU9_9GAMM</name>
<sequence length="160" mass="18331">MLNRPIKDESLLTSLRKHVWFVCLMAFAIGWSSAVFAIVKPVHQSMMTELSVKQSHAEMLAMSNCHEAQTLQVLIQHDASQHTQSPVALDCHLSANEQMQHASCHECAQLHCQSLSTWLDVQTIKLFNLEEIQQLQQFNFHYSAQHLNGFWQQILRPPKA</sequence>
<accession>A0A1C4GYU9</accession>
<organism evidence="2 3">
    <name type="scientific">Acinetobacter albensis</name>
    <dbReference type="NCBI Taxonomy" id="1673609"/>
    <lineage>
        <taxon>Bacteria</taxon>
        <taxon>Pseudomonadati</taxon>
        <taxon>Pseudomonadota</taxon>
        <taxon>Gammaproteobacteria</taxon>
        <taxon>Moraxellales</taxon>
        <taxon>Moraxellaceae</taxon>
        <taxon>Acinetobacter</taxon>
    </lineage>
</organism>
<feature type="transmembrane region" description="Helical" evidence="1">
    <location>
        <begin position="19"/>
        <end position="39"/>
    </location>
</feature>
<dbReference type="AlphaFoldDB" id="A0A1C4GYU9"/>
<proteinExistence type="predicted"/>
<protein>
    <recommendedName>
        <fullName evidence="4">DUF2946 domain-containing protein</fullName>
    </recommendedName>
</protein>
<evidence type="ECO:0000313" key="2">
    <source>
        <dbReference type="EMBL" id="SCC73081.1"/>
    </source>
</evidence>
<keyword evidence="1" id="KW-1133">Transmembrane helix</keyword>
<keyword evidence="1" id="KW-0472">Membrane</keyword>
<dbReference type="EMBL" id="FMBK01000015">
    <property type="protein sequence ID" value="SCC73081.1"/>
    <property type="molecule type" value="Genomic_DNA"/>
</dbReference>
<dbReference type="Proteomes" id="UP000243661">
    <property type="component" value="Unassembled WGS sequence"/>
</dbReference>
<evidence type="ECO:0000256" key="1">
    <source>
        <dbReference type="SAM" id="Phobius"/>
    </source>
</evidence>
<reference evidence="2 3" key="1">
    <citation type="submission" date="2016-08" db="EMBL/GenBank/DDBJ databases">
        <authorList>
            <person name="Seilhamer J.J."/>
        </authorList>
    </citation>
    <scope>NUCLEOTIDE SEQUENCE [LARGE SCALE GENOMIC DNA]</scope>
    <source>
        <strain evidence="2 3">ANC 4874</strain>
    </source>
</reference>
<evidence type="ECO:0000313" key="3">
    <source>
        <dbReference type="Proteomes" id="UP000243661"/>
    </source>
</evidence>
<evidence type="ECO:0008006" key="4">
    <source>
        <dbReference type="Google" id="ProtNLM"/>
    </source>
</evidence>
<gene>
    <name evidence="2" type="ORF">GA0116959_11525</name>
</gene>